<dbReference type="EMBL" id="LAZR01034807">
    <property type="protein sequence ID" value="KKL43023.1"/>
    <property type="molecule type" value="Genomic_DNA"/>
</dbReference>
<gene>
    <name evidence="1" type="ORF">LCGC14_2367000</name>
</gene>
<comment type="caution">
    <text evidence="1">The sequence shown here is derived from an EMBL/GenBank/DDBJ whole genome shotgun (WGS) entry which is preliminary data.</text>
</comment>
<evidence type="ECO:0000313" key="1">
    <source>
        <dbReference type="EMBL" id="KKL43023.1"/>
    </source>
</evidence>
<reference evidence="1" key="1">
    <citation type="journal article" date="2015" name="Nature">
        <title>Complex archaea that bridge the gap between prokaryotes and eukaryotes.</title>
        <authorList>
            <person name="Spang A."/>
            <person name="Saw J.H."/>
            <person name="Jorgensen S.L."/>
            <person name="Zaremba-Niedzwiedzka K."/>
            <person name="Martijn J."/>
            <person name="Lind A.E."/>
            <person name="van Eijk R."/>
            <person name="Schleper C."/>
            <person name="Guy L."/>
            <person name="Ettema T.J."/>
        </authorList>
    </citation>
    <scope>NUCLEOTIDE SEQUENCE</scope>
</reference>
<protein>
    <submittedName>
        <fullName evidence="1">Uncharacterized protein</fullName>
    </submittedName>
</protein>
<organism evidence="1">
    <name type="scientific">marine sediment metagenome</name>
    <dbReference type="NCBI Taxonomy" id="412755"/>
    <lineage>
        <taxon>unclassified sequences</taxon>
        <taxon>metagenomes</taxon>
        <taxon>ecological metagenomes</taxon>
    </lineage>
</organism>
<feature type="non-terminal residue" evidence="1">
    <location>
        <position position="1"/>
    </location>
</feature>
<dbReference type="AlphaFoldDB" id="A0A0F9C4W4"/>
<sequence length="32" mass="3350">QAGMFGADLGIRTVDDATDGIIKITTVSRMPV</sequence>
<accession>A0A0F9C4W4</accession>
<name>A0A0F9C4W4_9ZZZZ</name>
<proteinExistence type="predicted"/>